<keyword evidence="7" id="KW-1185">Reference proteome</keyword>
<dbReference type="Gene3D" id="2.130.10.10">
    <property type="entry name" value="YVTN repeat-like/Quinoprotein amine dehydrogenase"/>
    <property type="match status" value="1"/>
</dbReference>
<dbReference type="AlphaFoldDB" id="A0AAD4LEE7"/>
<evidence type="ECO:0000313" key="7">
    <source>
        <dbReference type="Proteomes" id="UP001201163"/>
    </source>
</evidence>
<evidence type="ECO:0000256" key="3">
    <source>
        <dbReference type="ARBA" id="ARBA00025740"/>
    </source>
</evidence>
<evidence type="ECO:0000256" key="4">
    <source>
        <dbReference type="PROSITE-ProRule" id="PRU00221"/>
    </source>
</evidence>
<dbReference type="InterPro" id="IPR001680">
    <property type="entry name" value="WD40_rpt"/>
</dbReference>
<dbReference type="SUPFAM" id="SSF50978">
    <property type="entry name" value="WD40 repeat-like"/>
    <property type="match status" value="1"/>
</dbReference>
<dbReference type="Proteomes" id="UP001201163">
    <property type="component" value="Unassembled WGS sequence"/>
</dbReference>
<dbReference type="GO" id="GO:0005737">
    <property type="term" value="C:cytoplasm"/>
    <property type="evidence" value="ECO:0007669"/>
    <property type="project" value="UniProtKB-ARBA"/>
</dbReference>
<dbReference type="InterPro" id="IPR048720">
    <property type="entry name" value="PROPPIN"/>
</dbReference>
<comment type="similarity">
    <text evidence="3">Belongs to the WD repeat PROPPIN family.</text>
</comment>
<evidence type="ECO:0000256" key="5">
    <source>
        <dbReference type="SAM" id="MobiDB-lite"/>
    </source>
</evidence>
<reference evidence="6" key="1">
    <citation type="submission" date="2022-01" db="EMBL/GenBank/DDBJ databases">
        <title>Comparative genomics reveals a dynamic genome evolution in the ectomycorrhizal milk-cap (Lactarius) mushrooms.</title>
        <authorList>
            <consortium name="DOE Joint Genome Institute"/>
            <person name="Lebreton A."/>
            <person name="Tang N."/>
            <person name="Kuo A."/>
            <person name="LaButti K."/>
            <person name="Drula E."/>
            <person name="Barry K."/>
            <person name="Clum A."/>
            <person name="Lipzen A."/>
            <person name="Mousain D."/>
            <person name="Ng V."/>
            <person name="Wang R."/>
            <person name="Wang X."/>
            <person name="Dai Y."/>
            <person name="Henrissat B."/>
            <person name="Grigoriev I.V."/>
            <person name="Guerin-Laguette A."/>
            <person name="Yu F."/>
            <person name="Martin F.M."/>
        </authorList>
    </citation>
    <scope>NUCLEOTIDE SEQUENCE</scope>
    <source>
        <strain evidence="6">QP</strain>
    </source>
</reference>
<keyword evidence="1 4" id="KW-0853">WD repeat</keyword>
<dbReference type="EMBL" id="JAKELL010000041">
    <property type="protein sequence ID" value="KAH8988578.1"/>
    <property type="molecule type" value="Genomic_DNA"/>
</dbReference>
<comment type="caution">
    <text evidence="6">The sequence shown here is derived from an EMBL/GenBank/DDBJ whole genome shotgun (WGS) entry which is preliminary data.</text>
</comment>
<feature type="compositionally biased region" description="Basic and acidic residues" evidence="5">
    <location>
        <begin position="429"/>
        <end position="447"/>
    </location>
</feature>
<feature type="compositionally biased region" description="Polar residues" evidence="5">
    <location>
        <begin position="400"/>
        <end position="413"/>
    </location>
</feature>
<feature type="region of interest" description="Disordered" evidence="5">
    <location>
        <begin position="393"/>
        <end position="447"/>
    </location>
</feature>
<evidence type="ECO:0000256" key="2">
    <source>
        <dbReference type="ARBA" id="ARBA00022737"/>
    </source>
</evidence>
<feature type="repeat" description="WD" evidence="4">
    <location>
        <begin position="205"/>
        <end position="247"/>
    </location>
</feature>
<dbReference type="InterPro" id="IPR036322">
    <property type="entry name" value="WD40_repeat_dom_sf"/>
</dbReference>
<protein>
    <submittedName>
        <fullName evidence="6">WD40-repeat-containing domain protein</fullName>
    </submittedName>
</protein>
<proteinExistence type="inferred from homology"/>
<sequence>MNLARHSISATEPLVLYDVRFDSDCQIFTASSPEGFAVYRVLPLDLLKKREVSGGILSSVVPMHCSSILFLVGGGRDPRYPPNKVIFWNEALGKEVAELEFREKVRGLACRRGWLAVALRRRVVAFEIGDSIKRYGEWDTYENTRGVIAIATGAYSTLLAAPARQPGHVQLIHLPPCPPPVPVGPPPSIPPRQPPPATKHPHSVIVAHNTAITTLAVTPSGRLLATTSVRGTLIRVWDTATGKQVRELRRGSDQAEIYGVAFRPDEAEICVWSDKGTIHVFSLAAGAGLSNRQSKLSSLTSFIPIPKYFESEWSYARFRIPTQSAHISLTQQAAARDANPDLAEEEKCTVGWIEAPTIPQTTAPAPSPATDYQLIALTYTGGWYRLALPNKKPSSVPAGSAQTNITSSGSVRSGTARPPSVSSVAGGGRADKGKGVSRDSDRKEGRDCTLLEFRRFGSWDGWG</sequence>
<organism evidence="6 7">
    <name type="scientific">Lactarius akahatsu</name>
    <dbReference type="NCBI Taxonomy" id="416441"/>
    <lineage>
        <taxon>Eukaryota</taxon>
        <taxon>Fungi</taxon>
        <taxon>Dikarya</taxon>
        <taxon>Basidiomycota</taxon>
        <taxon>Agaricomycotina</taxon>
        <taxon>Agaricomycetes</taxon>
        <taxon>Russulales</taxon>
        <taxon>Russulaceae</taxon>
        <taxon>Lactarius</taxon>
    </lineage>
</organism>
<dbReference type="InterPro" id="IPR015943">
    <property type="entry name" value="WD40/YVTN_repeat-like_dom_sf"/>
</dbReference>
<name>A0AAD4LEE7_9AGAM</name>
<dbReference type="SMART" id="SM00320">
    <property type="entry name" value="WD40"/>
    <property type="match status" value="2"/>
</dbReference>
<dbReference type="Pfam" id="PF21032">
    <property type="entry name" value="PROPPIN"/>
    <property type="match status" value="1"/>
</dbReference>
<dbReference type="PROSITE" id="PS50082">
    <property type="entry name" value="WD_REPEATS_2"/>
    <property type="match status" value="1"/>
</dbReference>
<dbReference type="PANTHER" id="PTHR11227">
    <property type="entry name" value="WD-REPEAT PROTEIN INTERACTING WITH PHOSPHOINOSIDES WIPI -RELATED"/>
    <property type="match status" value="1"/>
</dbReference>
<evidence type="ECO:0000256" key="1">
    <source>
        <dbReference type="ARBA" id="ARBA00022574"/>
    </source>
</evidence>
<gene>
    <name evidence="6" type="ORF">EDB92DRAFT_1871324</name>
</gene>
<keyword evidence="2" id="KW-0677">Repeat</keyword>
<accession>A0AAD4LEE7</accession>
<evidence type="ECO:0000313" key="6">
    <source>
        <dbReference type="EMBL" id="KAH8988578.1"/>
    </source>
</evidence>